<feature type="compositionally biased region" description="Polar residues" evidence="15">
    <location>
        <begin position="695"/>
        <end position="706"/>
    </location>
</feature>
<feature type="compositionally biased region" description="Polar residues" evidence="15">
    <location>
        <begin position="644"/>
        <end position="653"/>
    </location>
</feature>
<dbReference type="GO" id="GO:0005634">
    <property type="term" value="C:nucleus"/>
    <property type="evidence" value="ECO:0007669"/>
    <property type="project" value="UniProtKB-SubCell"/>
</dbReference>
<dbReference type="InterPro" id="IPR036028">
    <property type="entry name" value="SH3-like_dom_sf"/>
</dbReference>
<evidence type="ECO:0000256" key="11">
    <source>
        <dbReference type="ARBA" id="ARBA00023298"/>
    </source>
</evidence>
<dbReference type="SMART" id="SM00326">
    <property type="entry name" value="SH3"/>
    <property type="match status" value="1"/>
</dbReference>
<evidence type="ECO:0000256" key="13">
    <source>
        <dbReference type="PROSITE-ProRule" id="PRU00192"/>
    </source>
</evidence>
<dbReference type="PANTHER" id="PTHR24131">
    <property type="entry name" value="APOPTOSIS-STIMULATING OF P53 PROTEIN"/>
    <property type="match status" value="1"/>
</dbReference>
<dbReference type="GO" id="GO:0044231">
    <property type="term" value="C:host cell presynaptic membrane"/>
    <property type="evidence" value="ECO:0007669"/>
    <property type="project" value="UniProtKB-KW"/>
</dbReference>
<evidence type="ECO:0000259" key="16">
    <source>
        <dbReference type="PROSITE" id="PS50002"/>
    </source>
</evidence>
<feature type="coiled-coil region" evidence="14">
    <location>
        <begin position="95"/>
        <end position="122"/>
    </location>
</feature>
<feature type="compositionally biased region" description="Basic and acidic residues" evidence="15">
    <location>
        <begin position="801"/>
        <end position="831"/>
    </location>
</feature>
<feature type="region of interest" description="Disordered" evidence="15">
    <location>
        <begin position="335"/>
        <end position="379"/>
    </location>
</feature>
<dbReference type="STRING" id="1965070.A0A443R3P1"/>
<keyword evidence="14" id="KW-0175">Coiled coil</keyword>
<dbReference type="AlphaFoldDB" id="A0A443R3P1"/>
<keyword evidence="8" id="KW-0528">Neurotoxin</keyword>
<feature type="region of interest" description="Disordered" evidence="15">
    <location>
        <begin position="622"/>
        <end position="667"/>
    </location>
</feature>
<evidence type="ECO:0000256" key="6">
    <source>
        <dbReference type="ARBA" id="ARBA00022703"/>
    </source>
</evidence>
<comment type="subcellular location">
    <subcellularLocation>
        <location evidence="1">Nucleus</location>
    </subcellularLocation>
    <subcellularLocation>
        <location evidence="2">Target cell membrane</location>
    </subcellularLocation>
</comment>
<evidence type="ECO:0000256" key="2">
    <source>
        <dbReference type="ARBA" id="ARBA00004175"/>
    </source>
</evidence>
<evidence type="ECO:0000256" key="8">
    <source>
        <dbReference type="ARBA" id="ARBA00023028"/>
    </source>
</evidence>
<evidence type="ECO:0000256" key="9">
    <source>
        <dbReference type="ARBA" id="ARBA00023043"/>
    </source>
</evidence>
<feature type="repeat" description="ANK" evidence="12">
    <location>
        <begin position="933"/>
        <end position="965"/>
    </location>
</feature>
<dbReference type="PRINTS" id="PR00452">
    <property type="entry name" value="SH3DOMAIN"/>
</dbReference>
<keyword evidence="18" id="KW-1185">Reference proteome</keyword>
<keyword evidence="9 12" id="KW-0040">ANK repeat</keyword>
<dbReference type="InterPro" id="IPR002110">
    <property type="entry name" value="Ankyrin_rpt"/>
</dbReference>
<dbReference type="GO" id="GO:0044218">
    <property type="term" value="C:other organism cell membrane"/>
    <property type="evidence" value="ECO:0007669"/>
    <property type="project" value="UniProtKB-KW"/>
</dbReference>
<dbReference type="SMART" id="SM00248">
    <property type="entry name" value="ANK"/>
    <property type="match status" value="3"/>
</dbReference>
<keyword evidence="11" id="KW-1053">Target membrane</keyword>
<feature type="compositionally biased region" description="Polar residues" evidence="15">
    <location>
        <begin position="773"/>
        <end position="787"/>
    </location>
</feature>
<keyword evidence="3 13" id="KW-0728">SH3 domain</keyword>
<dbReference type="SUPFAM" id="SSF50044">
    <property type="entry name" value="SH3-domain"/>
    <property type="match status" value="1"/>
</dbReference>
<feature type="domain" description="SH3" evidence="16">
    <location>
        <begin position="999"/>
        <end position="1061"/>
    </location>
</feature>
<reference evidence="17 18" key="1">
    <citation type="journal article" date="2018" name="Gigascience">
        <title>Genomes of trombidid mites reveal novel predicted allergens and laterally-transferred genes associated with secondary metabolism.</title>
        <authorList>
            <person name="Dong X."/>
            <person name="Chaisiri K."/>
            <person name="Xia D."/>
            <person name="Armstrong S.D."/>
            <person name="Fang Y."/>
            <person name="Donnelly M.J."/>
            <person name="Kadowaki T."/>
            <person name="McGarry J.W."/>
            <person name="Darby A.C."/>
            <person name="Makepeace B.L."/>
        </authorList>
    </citation>
    <scope>NUCLEOTIDE SEQUENCE [LARGE SCALE GENOMIC DNA]</scope>
    <source>
        <strain evidence="17">UoL-WK</strain>
    </source>
</reference>
<feature type="region of interest" description="Disordered" evidence="15">
    <location>
        <begin position="414"/>
        <end position="437"/>
    </location>
</feature>
<dbReference type="GO" id="GO:0002039">
    <property type="term" value="F:p53 binding"/>
    <property type="evidence" value="ECO:0007669"/>
    <property type="project" value="InterPro"/>
</dbReference>
<dbReference type="GO" id="GO:0006915">
    <property type="term" value="P:apoptotic process"/>
    <property type="evidence" value="ECO:0007669"/>
    <property type="project" value="UniProtKB-KW"/>
</dbReference>
<dbReference type="PROSITE" id="PS50088">
    <property type="entry name" value="ANK_REPEAT"/>
    <property type="match status" value="2"/>
</dbReference>
<evidence type="ECO:0000256" key="15">
    <source>
        <dbReference type="SAM" id="MobiDB-lite"/>
    </source>
</evidence>
<dbReference type="FunFam" id="1.25.40.20:FF:000008">
    <property type="entry name" value="Apoptosis-stimulating of p53 protein 2 isoform 1"/>
    <property type="match status" value="1"/>
</dbReference>
<feature type="region of interest" description="Disordered" evidence="15">
    <location>
        <begin position="535"/>
        <end position="558"/>
    </location>
</feature>
<dbReference type="GO" id="GO:0006887">
    <property type="term" value="P:exocytosis"/>
    <property type="evidence" value="ECO:0007669"/>
    <property type="project" value="UniProtKB-KW"/>
</dbReference>
<dbReference type="InterPro" id="IPR036770">
    <property type="entry name" value="Ankyrin_rpt-contain_sf"/>
</dbReference>
<feature type="region of interest" description="Disordered" evidence="15">
    <location>
        <begin position="477"/>
        <end position="500"/>
    </location>
</feature>
<evidence type="ECO:0000256" key="10">
    <source>
        <dbReference type="ARBA" id="ARBA00023242"/>
    </source>
</evidence>
<keyword evidence="5" id="KW-1052">Target cell membrane</keyword>
<evidence type="ECO:0000256" key="3">
    <source>
        <dbReference type="ARBA" id="ARBA00022443"/>
    </source>
</evidence>
<dbReference type="EMBL" id="NCKU01002306">
    <property type="protein sequence ID" value="RWS09882.1"/>
    <property type="molecule type" value="Genomic_DNA"/>
</dbReference>
<dbReference type="PROSITE" id="PS50002">
    <property type="entry name" value="SH3"/>
    <property type="match status" value="1"/>
</dbReference>
<comment type="caution">
    <text evidence="17">The sequence shown here is derived from an EMBL/GenBank/DDBJ whole genome shotgun (WGS) entry which is preliminary data.</text>
</comment>
<feature type="compositionally biased region" description="Basic and acidic residues" evidence="15">
    <location>
        <begin position="760"/>
        <end position="772"/>
    </location>
</feature>
<dbReference type="GO" id="GO:0042981">
    <property type="term" value="P:regulation of apoptotic process"/>
    <property type="evidence" value="ECO:0007669"/>
    <property type="project" value="InterPro"/>
</dbReference>
<dbReference type="PROSITE" id="PS50297">
    <property type="entry name" value="ANK_REP_REGION"/>
    <property type="match status" value="2"/>
</dbReference>
<feature type="region of interest" description="Disordered" evidence="15">
    <location>
        <begin position="694"/>
        <end position="714"/>
    </location>
</feature>
<keyword evidence="4" id="KW-0268">Exocytosis</keyword>
<keyword evidence="11" id="KW-0472">Membrane</keyword>
<keyword evidence="10" id="KW-0539">Nucleus</keyword>
<gene>
    <name evidence="17" type="ORF">B4U79_13107</name>
</gene>
<evidence type="ECO:0000256" key="5">
    <source>
        <dbReference type="ARBA" id="ARBA00022537"/>
    </source>
</evidence>
<evidence type="ECO:0000256" key="1">
    <source>
        <dbReference type="ARBA" id="ARBA00004123"/>
    </source>
</evidence>
<keyword evidence="8" id="KW-0800">Toxin</keyword>
<organism evidence="17 18">
    <name type="scientific">Dinothrombium tinctorium</name>
    <dbReference type="NCBI Taxonomy" id="1965070"/>
    <lineage>
        <taxon>Eukaryota</taxon>
        <taxon>Metazoa</taxon>
        <taxon>Ecdysozoa</taxon>
        <taxon>Arthropoda</taxon>
        <taxon>Chelicerata</taxon>
        <taxon>Arachnida</taxon>
        <taxon>Acari</taxon>
        <taxon>Acariformes</taxon>
        <taxon>Trombidiformes</taxon>
        <taxon>Prostigmata</taxon>
        <taxon>Anystina</taxon>
        <taxon>Parasitengona</taxon>
        <taxon>Trombidioidea</taxon>
        <taxon>Trombidiidae</taxon>
        <taxon>Dinothrombium</taxon>
    </lineage>
</organism>
<dbReference type="SUPFAM" id="SSF48403">
    <property type="entry name" value="Ankyrin repeat"/>
    <property type="match status" value="1"/>
</dbReference>
<dbReference type="Pfam" id="PF00018">
    <property type="entry name" value="SH3_1"/>
    <property type="match status" value="1"/>
</dbReference>
<dbReference type="InterPro" id="IPR047163">
    <property type="entry name" value="ASPP1/2"/>
</dbReference>
<name>A0A443R3P1_9ACAR</name>
<accession>A0A443R3P1</accession>
<dbReference type="OrthoDB" id="10038642at2759"/>
<sequence length="1079" mass="120221">MNFYNLKEIAKQQQQHIETQQRLIMAKEQRLKYLKQQSSTHQLHEQEKKRQRIKESLSLQEMKLRRMKALRGQFQQLQQANTVSSAELESIRALFSEKEKELSVALAKVDALTRQLEELKNGNTANSYHINGINGNGAKHNLELEKLRQELLYRTKLTEQQNAEISHEKSLIKQKQSELCSIDERINELQQRLAKKRLLNQQLSSQMQTHLTRSEAAFGLNGSVLHSGNQILRSSVSAGHCHKLANHIRPLSANIAAVEPLQRHLNNSNDSQEPCCSFSSERKGLQRNLEKEIVFSRDIRLESVVCEFTFIAINLFLCVNKQSEKHVYKDFAGSKQDPKYQTLPHNTKFGAKPSSQQKCRDGTVRVASSNNETNDTHKTNDCELSANVINNANRVQNANVSRETNCGKQNVIGALGADERPSPSGSSNSSDSLNSYPTKKITAQNLGYQVANCQYPATQLTAKVNTNGSNLAKSKLISSQHHDVSESKVPNTASYSQHHSLATGSSINKSIPVIAPPNANISKPILPPKPSLPVKPVPPPRQTPNNVTPIHSASGAESYKSTNDLVDNAISVLKSDVSSGSSSRFPPVSSFQEQYGVKRGFVSKSVQQLQQQYQQACAHQYSHETKETKANVSEIANETRESTNDSSEANTTQTERDESSSELSNNLSVNCTKQKSVSNSFTAYHILKSIDAKTPESNVRNQSSSMDWHKSKRRPVVADNEFELELEAQITQTIDKSGEVPTIKHELDQNECLQAYQATKNDESTCERKSERSPSPLQNSECETNNVSKSHDTESESETSNEDKKPTIENDSRSKSEIPKDTASEEPEAKVVDTVPASVGGVRRTKSNLKNQQTKAGERITRRVSFDPLALLLDAALEGELELVKKTAPEVPNPSSANDEGITALHNAICARHFDVVKYLIEIGCDVNLPDSDGWTPLHCAASCNSLPMVKFLVEHGACIFATTISDHETAAEKCEEDDEGFADCSQYLKNVQEKLGVLNGGAVYAVYDYDAQNADELSFKDGDRLTVLRKGDEQEKEWWWCKLRDKEGYVPRNLLGLYPRIRISKEQINSQQNANESN</sequence>
<feature type="repeat" description="ANK" evidence="12">
    <location>
        <begin position="900"/>
        <end position="932"/>
    </location>
</feature>
<evidence type="ECO:0000256" key="14">
    <source>
        <dbReference type="SAM" id="Coils"/>
    </source>
</evidence>
<keyword evidence="8" id="KW-0638">Presynaptic neurotoxin</keyword>
<keyword evidence="7" id="KW-0677">Repeat</keyword>
<feature type="region of interest" description="Disordered" evidence="15">
    <location>
        <begin position="760"/>
        <end position="856"/>
    </location>
</feature>
<proteinExistence type="predicted"/>
<feature type="compositionally biased region" description="Polar residues" evidence="15">
    <location>
        <begin position="488"/>
        <end position="500"/>
    </location>
</feature>
<protein>
    <submittedName>
        <fullName evidence="17">Apoptosis-stimulating of p53 protein 1-like protein</fullName>
    </submittedName>
</protein>
<dbReference type="CDD" id="cd11807">
    <property type="entry name" value="SH3_ASPP"/>
    <property type="match status" value="1"/>
</dbReference>
<feature type="compositionally biased region" description="Low complexity" evidence="15">
    <location>
        <begin position="422"/>
        <end position="435"/>
    </location>
</feature>
<dbReference type="Gene3D" id="1.25.40.20">
    <property type="entry name" value="Ankyrin repeat-containing domain"/>
    <property type="match status" value="1"/>
</dbReference>
<evidence type="ECO:0000313" key="18">
    <source>
        <dbReference type="Proteomes" id="UP000285301"/>
    </source>
</evidence>
<keyword evidence="6" id="KW-0053">Apoptosis</keyword>
<evidence type="ECO:0000313" key="17">
    <source>
        <dbReference type="EMBL" id="RWS09882.1"/>
    </source>
</evidence>
<evidence type="ECO:0000256" key="12">
    <source>
        <dbReference type="PROSITE-ProRule" id="PRU00023"/>
    </source>
</evidence>
<dbReference type="Proteomes" id="UP000285301">
    <property type="component" value="Unassembled WGS sequence"/>
</dbReference>
<dbReference type="InterPro" id="IPR001452">
    <property type="entry name" value="SH3_domain"/>
</dbReference>
<evidence type="ECO:0000256" key="7">
    <source>
        <dbReference type="ARBA" id="ARBA00022737"/>
    </source>
</evidence>
<dbReference type="PANTHER" id="PTHR24131:SF10">
    <property type="entry name" value="ANKYRIN-REPEAT, SH3-DOMAIN, AND PROLINE-RICH-REGION CONTAINING PROTEIN, ISOFORM B"/>
    <property type="match status" value="1"/>
</dbReference>
<evidence type="ECO:0000256" key="4">
    <source>
        <dbReference type="ARBA" id="ARBA00022483"/>
    </source>
</evidence>
<dbReference type="Pfam" id="PF12796">
    <property type="entry name" value="Ank_2"/>
    <property type="match status" value="1"/>
</dbReference>